<dbReference type="PROSITE" id="PS50002">
    <property type="entry name" value="SH3"/>
    <property type="match status" value="2"/>
</dbReference>
<dbReference type="PROSITE" id="PS50802">
    <property type="entry name" value="OTU"/>
    <property type="match status" value="1"/>
</dbReference>
<feature type="region of interest" description="Disordered" evidence="3">
    <location>
        <begin position="1"/>
        <end position="133"/>
    </location>
</feature>
<dbReference type="OrthoDB" id="27823at2759"/>
<evidence type="ECO:0000256" key="1">
    <source>
        <dbReference type="ARBA" id="ARBA00022443"/>
    </source>
</evidence>
<dbReference type="GO" id="GO:0004843">
    <property type="term" value="F:cysteine-type deubiquitinase activity"/>
    <property type="evidence" value="ECO:0007669"/>
    <property type="project" value="UniProtKB-EC"/>
</dbReference>
<dbReference type="CDD" id="cd00174">
    <property type="entry name" value="SH3"/>
    <property type="match status" value="2"/>
</dbReference>
<name>A0A7R8H2W9_LEPSM</name>
<feature type="compositionally biased region" description="Low complexity" evidence="3">
    <location>
        <begin position="386"/>
        <end position="395"/>
    </location>
</feature>
<evidence type="ECO:0000313" key="5">
    <source>
        <dbReference type="Proteomes" id="UP000675881"/>
    </source>
</evidence>
<protein>
    <submittedName>
        <fullName evidence="4">OTUD5</fullName>
        <ecNumber evidence="4">3.4.19.12</ecNumber>
    </submittedName>
</protein>
<dbReference type="CDD" id="cd22752">
    <property type="entry name" value="OTU_OTUD5-like"/>
    <property type="match status" value="1"/>
</dbReference>
<dbReference type="PANTHER" id="PTHR22834">
    <property type="entry name" value="NUCLEAR FUSION PROTEIN FUS2"/>
    <property type="match status" value="1"/>
</dbReference>
<dbReference type="Pfam" id="PF07653">
    <property type="entry name" value="SH3_2"/>
    <property type="match status" value="1"/>
</dbReference>
<dbReference type="Pfam" id="PF02338">
    <property type="entry name" value="OTU"/>
    <property type="match status" value="1"/>
</dbReference>
<feature type="region of interest" description="Disordered" evidence="3">
    <location>
        <begin position="322"/>
        <end position="395"/>
    </location>
</feature>
<feature type="compositionally biased region" description="Low complexity" evidence="3">
    <location>
        <begin position="36"/>
        <end position="62"/>
    </location>
</feature>
<dbReference type="Pfam" id="PF00621">
    <property type="entry name" value="RhoGEF"/>
    <property type="match status" value="1"/>
</dbReference>
<dbReference type="SUPFAM" id="SSF50044">
    <property type="entry name" value="SH3-domain"/>
    <property type="match status" value="2"/>
</dbReference>
<keyword evidence="1" id="KW-0728">SH3 domain</keyword>
<dbReference type="EMBL" id="HG994592">
    <property type="protein sequence ID" value="CAF2822382.1"/>
    <property type="molecule type" value="Genomic_DNA"/>
</dbReference>
<dbReference type="SMART" id="SM00326">
    <property type="entry name" value="SH3"/>
    <property type="match status" value="2"/>
</dbReference>
<accession>A0A7R8H2W9</accession>
<organism evidence="4 5">
    <name type="scientific">Lepeophtheirus salmonis</name>
    <name type="common">Salmon louse</name>
    <name type="synonym">Caligus salmonis</name>
    <dbReference type="NCBI Taxonomy" id="72036"/>
    <lineage>
        <taxon>Eukaryota</taxon>
        <taxon>Metazoa</taxon>
        <taxon>Ecdysozoa</taxon>
        <taxon>Arthropoda</taxon>
        <taxon>Crustacea</taxon>
        <taxon>Multicrustacea</taxon>
        <taxon>Hexanauplia</taxon>
        <taxon>Copepoda</taxon>
        <taxon>Siphonostomatoida</taxon>
        <taxon>Caligidae</taxon>
        <taxon>Lepeophtheirus</taxon>
    </lineage>
</organism>
<evidence type="ECO:0000313" key="4">
    <source>
        <dbReference type="EMBL" id="CAF2822382.1"/>
    </source>
</evidence>
<dbReference type="GO" id="GO:0005085">
    <property type="term" value="F:guanyl-nucleotide exchange factor activity"/>
    <property type="evidence" value="ECO:0007669"/>
    <property type="project" value="InterPro"/>
</dbReference>
<feature type="region of interest" description="Disordered" evidence="3">
    <location>
        <begin position="633"/>
        <end position="681"/>
    </location>
</feature>
<feature type="coiled-coil region" evidence="2">
    <location>
        <begin position="780"/>
        <end position="857"/>
    </location>
</feature>
<dbReference type="InterPro" id="IPR001452">
    <property type="entry name" value="SH3_domain"/>
</dbReference>
<keyword evidence="2" id="KW-0175">Coiled coil</keyword>
<keyword evidence="4" id="KW-0378">Hydrolase</keyword>
<dbReference type="EC" id="3.4.19.12" evidence="4"/>
<dbReference type="InterPro" id="IPR000219">
    <property type="entry name" value="DH_dom"/>
</dbReference>
<evidence type="ECO:0000256" key="3">
    <source>
        <dbReference type="SAM" id="MobiDB-lite"/>
    </source>
</evidence>
<dbReference type="Proteomes" id="UP000675881">
    <property type="component" value="Chromosome 13"/>
</dbReference>
<gene>
    <name evidence="4" type="ORF">LSAA_4088</name>
</gene>
<reference evidence="4" key="1">
    <citation type="submission" date="2021-02" db="EMBL/GenBank/DDBJ databases">
        <authorList>
            <person name="Bekaert M."/>
        </authorList>
    </citation>
    <scope>NUCLEOTIDE SEQUENCE</scope>
    <source>
        <strain evidence="4">IoA-00</strain>
    </source>
</reference>
<sequence length="1581" mass="179651">MTILPKKNVGSNSGPRPRTPPDVDSPNDFQSVSNPSSGNGWGSTSDSSNWTSSGSWVSSGSSPREGEKRPACTSQSFDYDEDCGPSSTKRRYRHSSNYRPRNCTNKTGNNLVIPPLTSSPPLASTSNEGYNSEDEYSHLGKIKEEDGNCLFRSVADLIFGDEEIHKAVRNQCMDYISQNGDYFSQYVTEDLANYVERKRFLGVQGNHLEIQAFSEMYNRPIHIYCYSAEPINIFQNINKTDQVNTPIRLCYHRNVHYNCLVDPSRPTIGMGLGLPNYFPVSTERKLVDQAATDWEATNELIEEQVARESYLQWLRDCERRSATLPSGSNSTSTTSTVTSGELHSSSLKKPFTSSGHISPSAGPSTKHSHVTGSPKAGCSSERDSPKPSSSHQYCKNSDSLLPNNLNSLASDDLCQLTEEIYGFHEWNETDVLTKVMVASQKETHINGLNVALIRYIKTWTENTLTQLISPFEFKDEVEIEQEFTGDLINIDSTSSSSMLENTSIVNSNDTMKDHHYVGDDEDSIFNIPPYAIAKYNFIAQNSNELSLKMGEMIYLSQHINEEWMLGDIDVIYLFDEGSNYRVNFSFAAQMDGDLSIAEGENYKKKTESKGSQFGFVHSEKILKNLEVSLIQSKSESDSSSNNCILKPKNKTSSPLPPPPPPLADEKSQDTESIPDSTNEENSLYSCNLSEFSGDSKYLYARVTRSATSQAKVTSYYEPPKSTNSTINEESNILRHEYDDTASEQAGLYNDSGNKPLRPAPPIPCVSIELQCNNSPKKEEKKERMLKINTMRKQIQDKEKELEDQLLNELDMYQEIAVAKGVNYESLNQQMDDCQENIDTLSDEIQKLQASLTNEEILVEEDNILFRPVIYENDDINNADNKKRKNAERRQLVIKELYATEKKYHENIQILISVIICGSNERTRSITEDILISTLRDIKEISEKILKAQNYQSVLDVFMNNSVKMKSSYTKYCIYHPKVEGVLEKLDIIPNVDINARFNIKSSFIMPVQRILKYPLIINELIKCSNGGDEADYLRRVQNIMADVASSINESKGRKDIVDKYKSMSECGIHQKMIKWNMHGLEKKSFRMKNRLLSSIGFDTMMIDIDFQAIEKKFIYFCQSINYFMIEMKSTNLHLYNSLISQLHFSECIHDFCAIKTHSNSKKGLVEIHKSFLSPYWKTFVIDFEDKIAVLCELLCQSFHGPKRLVQKRRDKYVDLCGALVKLKKNKELSKQADLKNLVSTCRSTYKALNIQLTNDIPKFLILTMGLFKKVIVTYSTSRAKLYGKITKEFLNHIKTSRLSDYNNEEEFIEKYENVIREIKDVSSLLKNQDYDSKPPIPVVADDPTENLAVQCKKQRAKLRMMYEASDLYFVTRTYLNSDSNEMNAYIGDLVGVMIKKEDTKWIVDNGTIKSYLPSGILTHNWGLCNGKADSKQHSSDEPDYDMLHSTTGRMSNHSYEEIATSDFNSESPEDLSPIYEEINGFGSGNLTMALIKGSFQSEGSISSSKNKGKFFYSLYDFIPDQKEETYGQVHVKNMLPLTQGQVIRVLSVEGHDWWFAENRKGRRGYVPKSYLKTYKATLLHN</sequence>
<feature type="compositionally biased region" description="Low complexity" evidence="3">
    <location>
        <begin position="323"/>
        <end position="339"/>
    </location>
</feature>
<dbReference type="InterPro" id="IPR051492">
    <property type="entry name" value="Dynamin-Rho_GEF"/>
</dbReference>
<keyword evidence="5" id="KW-1185">Reference proteome</keyword>
<dbReference type="SMART" id="SM00325">
    <property type="entry name" value="RhoGEF"/>
    <property type="match status" value="1"/>
</dbReference>
<feature type="compositionally biased region" description="Polar residues" evidence="3">
    <location>
        <begin position="670"/>
        <end position="681"/>
    </location>
</feature>
<proteinExistence type="predicted"/>
<dbReference type="Gene3D" id="2.30.30.40">
    <property type="entry name" value="SH3 Domains"/>
    <property type="match status" value="3"/>
</dbReference>
<dbReference type="SUPFAM" id="SSF54001">
    <property type="entry name" value="Cysteine proteinases"/>
    <property type="match status" value="1"/>
</dbReference>
<feature type="compositionally biased region" description="Low complexity" evidence="3">
    <location>
        <begin position="114"/>
        <end position="126"/>
    </location>
</feature>
<dbReference type="Gene3D" id="1.20.1270.60">
    <property type="entry name" value="Arfaptin homology (AH) domain/BAR domain"/>
    <property type="match status" value="1"/>
</dbReference>
<feature type="compositionally biased region" description="Polar residues" evidence="3">
    <location>
        <begin position="341"/>
        <end position="365"/>
    </location>
</feature>
<dbReference type="Pfam" id="PF00018">
    <property type="entry name" value="SH3_1"/>
    <property type="match status" value="1"/>
</dbReference>
<evidence type="ECO:0000256" key="2">
    <source>
        <dbReference type="SAM" id="Coils"/>
    </source>
</evidence>
<dbReference type="InterPro" id="IPR027267">
    <property type="entry name" value="AH/BAR_dom_sf"/>
</dbReference>
<dbReference type="Gene3D" id="3.90.70.80">
    <property type="match status" value="1"/>
</dbReference>
<dbReference type="InterPro" id="IPR036028">
    <property type="entry name" value="SH3-like_dom_sf"/>
</dbReference>
<dbReference type="FunFam" id="3.90.70.80:FF:000018">
    <property type="entry name" value="OTU domain-containing protein 5-B"/>
    <property type="match status" value="1"/>
</dbReference>
<dbReference type="SUPFAM" id="SSF103657">
    <property type="entry name" value="BAR/IMD domain-like"/>
    <property type="match status" value="1"/>
</dbReference>
<dbReference type="GO" id="GO:0005737">
    <property type="term" value="C:cytoplasm"/>
    <property type="evidence" value="ECO:0007669"/>
    <property type="project" value="TreeGrafter"/>
</dbReference>
<feature type="compositionally biased region" description="Polar residues" evidence="3">
    <location>
        <begin position="97"/>
        <end position="110"/>
    </location>
</feature>
<dbReference type="InterPro" id="IPR035899">
    <property type="entry name" value="DBL_dom_sf"/>
</dbReference>
<dbReference type="InterPro" id="IPR038765">
    <property type="entry name" value="Papain-like_cys_pep_sf"/>
</dbReference>
<dbReference type="PANTHER" id="PTHR22834:SF20">
    <property type="entry name" value="SH3 DOMAIN-CONTAINING PROTEIN"/>
    <property type="match status" value="1"/>
</dbReference>
<dbReference type="SUPFAM" id="SSF48065">
    <property type="entry name" value="DBL homology domain (DH-domain)"/>
    <property type="match status" value="1"/>
</dbReference>
<dbReference type="InterPro" id="IPR003323">
    <property type="entry name" value="OTU_dom"/>
</dbReference>
<dbReference type="PROSITE" id="PS50010">
    <property type="entry name" value="DH_2"/>
    <property type="match status" value="1"/>
</dbReference>
<dbReference type="Gene3D" id="1.20.900.10">
    <property type="entry name" value="Dbl homology (DH) domain"/>
    <property type="match status" value="1"/>
</dbReference>